<reference evidence="2 3" key="1">
    <citation type="journal article" date="2014" name="Int. J. Syst. Evol. Microbiol.">
        <title>Bradyrhizobium ottawaense sp. nov., a symbiotic nitrogen fixing bacterium from root nodules of soybeans in Canada.</title>
        <authorList>
            <person name="Yu X."/>
            <person name="Cloutier S."/>
            <person name="Tambong J.T."/>
            <person name="Bromfield E.S."/>
        </authorList>
    </citation>
    <scope>NUCLEOTIDE SEQUENCE [LARGE SCALE GENOMIC DNA]</scope>
    <source>
        <strain evidence="2 3">OO99</strain>
    </source>
</reference>
<feature type="region of interest" description="Disordered" evidence="1">
    <location>
        <begin position="54"/>
        <end position="74"/>
    </location>
</feature>
<protein>
    <submittedName>
        <fullName evidence="2">Uncharacterized protein</fullName>
    </submittedName>
</protein>
<sequence length="74" mass="8526">MIPRRRFKQTKSLKERLLEEAHKLLEEARLLPHGPVRDAALLRARQAETAAHMEDWLNSPGLRPPKKDDLPGPK</sequence>
<dbReference type="EMBL" id="CP029425">
    <property type="protein sequence ID" value="AWL98044.1"/>
    <property type="molecule type" value="Genomic_DNA"/>
</dbReference>
<accession>A0A2U8PKJ6</accession>
<gene>
    <name evidence="2" type="ORF">CIT37_12915</name>
</gene>
<organism evidence="2 3">
    <name type="scientific">Bradyrhizobium ottawaense</name>
    <dbReference type="NCBI Taxonomy" id="931866"/>
    <lineage>
        <taxon>Bacteria</taxon>
        <taxon>Pseudomonadati</taxon>
        <taxon>Pseudomonadota</taxon>
        <taxon>Alphaproteobacteria</taxon>
        <taxon>Hyphomicrobiales</taxon>
        <taxon>Nitrobacteraceae</taxon>
        <taxon>Bradyrhizobium</taxon>
    </lineage>
</organism>
<evidence type="ECO:0000256" key="1">
    <source>
        <dbReference type="SAM" id="MobiDB-lite"/>
    </source>
</evidence>
<dbReference type="AlphaFoldDB" id="A0A2U8PKJ6"/>
<proteinExistence type="predicted"/>
<dbReference type="Proteomes" id="UP000215703">
    <property type="component" value="Chromosome"/>
</dbReference>
<name>A0A2U8PKJ6_9BRAD</name>
<evidence type="ECO:0000313" key="3">
    <source>
        <dbReference type="Proteomes" id="UP000215703"/>
    </source>
</evidence>
<feature type="compositionally biased region" description="Basic and acidic residues" evidence="1">
    <location>
        <begin position="65"/>
        <end position="74"/>
    </location>
</feature>
<reference evidence="2 3" key="2">
    <citation type="journal article" date="2017" name="Syst. Appl. Microbiol.">
        <title>Soybeans inoculated with root zone soils of Canadian native legumes harbour diverse and novel Bradyrhizobium spp. that possess agricultural potential.</title>
        <authorList>
            <person name="Bromfield E.S.P."/>
            <person name="Cloutier S."/>
            <person name="Tambong J.T."/>
            <person name="Tran Thi T.V."/>
        </authorList>
    </citation>
    <scope>NUCLEOTIDE SEQUENCE [LARGE SCALE GENOMIC DNA]</scope>
    <source>
        <strain evidence="2 3">OO99</strain>
    </source>
</reference>
<evidence type="ECO:0000313" key="2">
    <source>
        <dbReference type="EMBL" id="AWL98044.1"/>
    </source>
</evidence>
<dbReference type="KEGG" id="bot:CIT37_12915"/>